<keyword evidence="1" id="KW-1133">Transmembrane helix</keyword>
<organism evidence="2 3">
    <name type="scientific">Persicimonas caeni</name>
    <dbReference type="NCBI Taxonomy" id="2292766"/>
    <lineage>
        <taxon>Bacteria</taxon>
        <taxon>Deltaproteobacteria</taxon>
        <taxon>Bradymonadales</taxon>
        <taxon>Bradymonadaceae</taxon>
        <taxon>Persicimonas</taxon>
    </lineage>
</organism>
<protein>
    <submittedName>
        <fullName evidence="2">Uncharacterized protein</fullName>
    </submittedName>
</protein>
<dbReference type="EMBL" id="CP041186">
    <property type="protein sequence ID" value="QDG53397.1"/>
    <property type="molecule type" value="Genomic_DNA"/>
</dbReference>
<gene>
    <name evidence="2" type="ORF">FIV42_22420</name>
</gene>
<dbReference type="Proteomes" id="UP000315995">
    <property type="component" value="Chromosome"/>
</dbReference>
<evidence type="ECO:0000313" key="3">
    <source>
        <dbReference type="Proteomes" id="UP000315995"/>
    </source>
</evidence>
<keyword evidence="3" id="KW-1185">Reference proteome</keyword>
<proteinExistence type="predicted"/>
<reference evidence="2 3" key="1">
    <citation type="submission" date="2019-06" db="EMBL/GenBank/DDBJ databases">
        <title>Persicimonas caeni gen. nov., sp. nov., a predatory bacterium isolated from solar saltern.</title>
        <authorList>
            <person name="Wang S."/>
        </authorList>
    </citation>
    <scope>NUCLEOTIDE SEQUENCE [LARGE SCALE GENOMIC DNA]</scope>
    <source>
        <strain evidence="2 3">YN101</strain>
    </source>
</reference>
<feature type="transmembrane region" description="Helical" evidence="1">
    <location>
        <begin position="39"/>
        <end position="63"/>
    </location>
</feature>
<name>A0A4Y6PZG2_PERCE</name>
<dbReference type="OrthoDB" id="9990070at2"/>
<keyword evidence="1" id="KW-0812">Transmembrane</keyword>
<keyword evidence="1" id="KW-0472">Membrane</keyword>
<sequence>MSTLIIGIVTFFLHALVLKLAVGTMGVPQHKNSYSKAMWLSFGLGVAGLVLGILPFFLSWPLYAVLWFGVIMSSYDLGFTKSVGVATIQLVLKAMVGIVMWIIGWYASIGEAFQMGF</sequence>
<accession>A0A4Y6PZG2</accession>
<evidence type="ECO:0000313" key="2">
    <source>
        <dbReference type="EMBL" id="QDG53397.1"/>
    </source>
</evidence>
<feature type="transmembrane region" description="Helical" evidence="1">
    <location>
        <begin position="83"/>
        <end position="107"/>
    </location>
</feature>
<dbReference type="AlphaFoldDB" id="A0A4Y6PZG2"/>
<feature type="transmembrane region" description="Helical" evidence="1">
    <location>
        <begin position="6"/>
        <end position="27"/>
    </location>
</feature>
<dbReference type="RefSeq" id="WP_141199853.1">
    <property type="nucleotide sequence ID" value="NZ_CP041186.1"/>
</dbReference>
<accession>A0A5B8YBA2</accession>
<evidence type="ECO:0000256" key="1">
    <source>
        <dbReference type="SAM" id="Phobius"/>
    </source>
</evidence>